<keyword evidence="2" id="KW-0067">ATP-binding</keyword>
<dbReference type="Proteomes" id="UP000485058">
    <property type="component" value="Unassembled WGS sequence"/>
</dbReference>
<feature type="non-terminal residue" evidence="3">
    <location>
        <position position="1"/>
    </location>
</feature>
<dbReference type="InterPro" id="IPR043129">
    <property type="entry name" value="ATPase_NBD"/>
</dbReference>
<dbReference type="GO" id="GO:0005524">
    <property type="term" value="F:ATP binding"/>
    <property type="evidence" value="ECO:0007669"/>
    <property type="project" value="UniProtKB-KW"/>
</dbReference>
<evidence type="ECO:0000313" key="3">
    <source>
        <dbReference type="EMBL" id="GFH13650.1"/>
    </source>
</evidence>
<dbReference type="GO" id="GO:0140662">
    <property type="term" value="F:ATP-dependent protein folding chaperone"/>
    <property type="evidence" value="ECO:0007669"/>
    <property type="project" value="InterPro"/>
</dbReference>
<proteinExistence type="predicted"/>
<dbReference type="PANTHER" id="PTHR14187:SF5">
    <property type="entry name" value="HEAT SHOCK 70 KDA PROTEIN 12A"/>
    <property type="match status" value="1"/>
</dbReference>
<dbReference type="Gene3D" id="3.30.420.40">
    <property type="match status" value="2"/>
</dbReference>
<dbReference type="InterPro" id="IPR013126">
    <property type="entry name" value="Hsp_70_fam"/>
</dbReference>
<keyword evidence="4" id="KW-1185">Reference proteome</keyword>
<reference evidence="3 4" key="1">
    <citation type="submission" date="2020-02" db="EMBL/GenBank/DDBJ databases">
        <title>Draft genome sequence of Haematococcus lacustris strain NIES-144.</title>
        <authorList>
            <person name="Morimoto D."/>
            <person name="Nakagawa S."/>
            <person name="Yoshida T."/>
            <person name="Sawayama S."/>
        </authorList>
    </citation>
    <scope>NUCLEOTIDE SEQUENCE [LARGE SCALE GENOMIC DNA]</scope>
    <source>
        <strain evidence="3 4">NIES-144</strain>
    </source>
</reference>
<organism evidence="3 4">
    <name type="scientific">Haematococcus lacustris</name>
    <name type="common">Green alga</name>
    <name type="synonym">Haematococcus pluvialis</name>
    <dbReference type="NCBI Taxonomy" id="44745"/>
    <lineage>
        <taxon>Eukaryota</taxon>
        <taxon>Viridiplantae</taxon>
        <taxon>Chlorophyta</taxon>
        <taxon>core chlorophytes</taxon>
        <taxon>Chlorophyceae</taxon>
        <taxon>CS clade</taxon>
        <taxon>Chlamydomonadales</taxon>
        <taxon>Haematococcaceae</taxon>
        <taxon>Haematococcus</taxon>
    </lineage>
</organism>
<comment type="caution">
    <text evidence="3">The sequence shown here is derived from an EMBL/GenBank/DDBJ whole genome shotgun (WGS) entry which is preliminary data.</text>
</comment>
<protein>
    <submittedName>
        <fullName evidence="3">Chaperone protein</fullName>
    </submittedName>
</protein>
<sequence>MVMADYLTFLRKYALNELAADVGNAAARLDNIQWCLTVPAMWSEGNKALMRRASFVAGLIKKADSDALTIILEPEAAALHALDKQAPPLVAGMSVMVLDVGGGTADATVHNCQALGGQVVLSEATCAEGALCGSVYVDKEFRSFYRKAVGEAAFDKWAKDDRASLQQVMQEWEKIKCSYASNHASGLAQSLGQLNLGASEPNSTFT</sequence>
<dbReference type="AlphaFoldDB" id="A0A699YV68"/>
<keyword evidence="1" id="KW-0547">Nucleotide-binding</keyword>
<dbReference type="SUPFAM" id="SSF53067">
    <property type="entry name" value="Actin-like ATPase domain"/>
    <property type="match status" value="2"/>
</dbReference>
<evidence type="ECO:0000256" key="2">
    <source>
        <dbReference type="ARBA" id="ARBA00022840"/>
    </source>
</evidence>
<dbReference type="Gene3D" id="3.90.640.10">
    <property type="entry name" value="Actin, Chain A, domain 4"/>
    <property type="match status" value="1"/>
</dbReference>
<name>A0A699YV68_HAELA</name>
<evidence type="ECO:0000313" key="4">
    <source>
        <dbReference type="Proteomes" id="UP000485058"/>
    </source>
</evidence>
<accession>A0A699YV68</accession>
<gene>
    <name evidence="3" type="ORF">HaLaN_09579</name>
</gene>
<dbReference type="Pfam" id="PF00012">
    <property type="entry name" value="HSP70"/>
    <property type="match status" value="1"/>
</dbReference>
<dbReference type="PANTHER" id="PTHR14187">
    <property type="entry name" value="ALPHA KINASE/ELONGATION FACTOR 2 KINASE"/>
    <property type="match status" value="1"/>
</dbReference>
<evidence type="ECO:0000256" key="1">
    <source>
        <dbReference type="ARBA" id="ARBA00022741"/>
    </source>
</evidence>
<dbReference type="EMBL" id="BLLF01000636">
    <property type="protein sequence ID" value="GFH13650.1"/>
    <property type="molecule type" value="Genomic_DNA"/>
</dbReference>